<name>A0A3Q3VVM1_MOLML</name>
<accession>A0A3Q3VVM1</accession>
<dbReference type="GO" id="GO:0005634">
    <property type="term" value="C:nucleus"/>
    <property type="evidence" value="ECO:0007669"/>
    <property type="project" value="UniProtKB-SubCell"/>
</dbReference>
<evidence type="ECO:0000256" key="5">
    <source>
        <dbReference type="RuleBase" id="RU004020"/>
    </source>
</evidence>
<evidence type="ECO:0000256" key="4">
    <source>
        <dbReference type="ARBA" id="ARBA00023242"/>
    </source>
</evidence>
<organism evidence="7 8">
    <name type="scientific">Mola mola</name>
    <name type="common">Ocean sunfish</name>
    <name type="synonym">Tetraodon mola</name>
    <dbReference type="NCBI Taxonomy" id="94237"/>
    <lineage>
        <taxon>Eukaryota</taxon>
        <taxon>Metazoa</taxon>
        <taxon>Chordata</taxon>
        <taxon>Craniata</taxon>
        <taxon>Vertebrata</taxon>
        <taxon>Euteleostomi</taxon>
        <taxon>Actinopterygii</taxon>
        <taxon>Neopterygii</taxon>
        <taxon>Teleostei</taxon>
        <taxon>Neoteleostei</taxon>
        <taxon>Acanthomorphata</taxon>
        <taxon>Eupercaria</taxon>
        <taxon>Tetraodontiformes</taxon>
        <taxon>Molidae</taxon>
        <taxon>Mola</taxon>
    </lineage>
</organism>
<dbReference type="SMART" id="SM00415">
    <property type="entry name" value="HSF"/>
    <property type="match status" value="1"/>
</dbReference>
<comment type="subcellular location">
    <subcellularLocation>
        <location evidence="1">Nucleus</location>
    </subcellularLocation>
</comment>
<dbReference type="GO" id="GO:0043565">
    <property type="term" value="F:sequence-specific DNA binding"/>
    <property type="evidence" value="ECO:0007669"/>
    <property type="project" value="InterPro"/>
</dbReference>
<feature type="domain" description="HSF-type DNA-binding" evidence="6">
    <location>
        <begin position="10"/>
        <end position="119"/>
    </location>
</feature>
<dbReference type="Pfam" id="PF00447">
    <property type="entry name" value="HSF_DNA-bind"/>
    <property type="match status" value="1"/>
</dbReference>
<dbReference type="PANTHER" id="PTHR10015">
    <property type="entry name" value="HEAT SHOCK TRANSCRIPTION FACTOR"/>
    <property type="match status" value="1"/>
</dbReference>
<dbReference type="GO" id="GO:0003700">
    <property type="term" value="F:DNA-binding transcription factor activity"/>
    <property type="evidence" value="ECO:0007669"/>
    <property type="project" value="InterPro"/>
</dbReference>
<comment type="similarity">
    <text evidence="2 5">Belongs to the HSF family.</text>
</comment>
<sequence length="138" mass="16022">MALGPFHSLRSNTFPAKLWRLVNNPVINSILWDAEGKAVVIDRQLFEVEILSPYGLTAHNADAFKTRNFSSLIRQLNLYGFKKVLHLEQQLYRKNYKSLRKMFTCHLASRFRIKQVDIYSLNMCLQVISLTAFLISLC</sequence>
<protein>
    <recommendedName>
        <fullName evidence="6">HSF-type DNA-binding domain-containing protein</fullName>
    </recommendedName>
</protein>
<dbReference type="STRING" id="94237.ENSMMOP00000006956"/>
<dbReference type="AlphaFoldDB" id="A0A3Q3VVM1"/>
<reference evidence="7" key="2">
    <citation type="submission" date="2025-09" db="UniProtKB">
        <authorList>
            <consortium name="Ensembl"/>
        </authorList>
    </citation>
    <scope>IDENTIFICATION</scope>
</reference>
<dbReference type="Ensembl" id="ENSMMOT00000007087.1">
    <property type="protein sequence ID" value="ENSMMOP00000006956.1"/>
    <property type="gene ID" value="ENSMMOG00000005410.1"/>
</dbReference>
<keyword evidence="8" id="KW-1185">Reference proteome</keyword>
<dbReference type="InterPro" id="IPR000232">
    <property type="entry name" value="HSF_DNA-bd"/>
</dbReference>
<dbReference type="InterPro" id="IPR036390">
    <property type="entry name" value="WH_DNA-bd_sf"/>
</dbReference>
<evidence type="ECO:0000313" key="8">
    <source>
        <dbReference type="Proteomes" id="UP000261620"/>
    </source>
</evidence>
<dbReference type="Gene3D" id="1.10.10.10">
    <property type="entry name" value="Winged helix-like DNA-binding domain superfamily/Winged helix DNA-binding domain"/>
    <property type="match status" value="1"/>
</dbReference>
<evidence type="ECO:0000259" key="6">
    <source>
        <dbReference type="SMART" id="SM00415"/>
    </source>
</evidence>
<dbReference type="Proteomes" id="UP000261620">
    <property type="component" value="Unplaced"/>
</dbReference>
<evidence type="ECO:0000313" key="7">
    <source>
        <dbReference type="Ensembl" id="ENSMMOP00000006956.1"/>
    </source>
</evidence>
<dbReference type="PANTHER" id="PTHR10015:SF278">
    <property type="entry name" value="HEAT SHOCK FACTOR PROTEIN 5"/>
    <property type="match status" value="1"/>
</dbReference>
<keyword evidence="3" id="KW-0238">DNA-binding</keyword>
<keyword evidence="4" id="KW-0539">Nucleus</keyword>
<dbReference type="InterPro" id="IPR036388">
    <property type="entry name" value="WH-like_DNA-bd_sf"/>
</dbReference>
<evidence type="ECO:0000256" key="2">
    <source>
        <dbReference type="ARBA" id="ARBA00006403"/>
    </source>
</evidence>
<evidence type="ECO:0000256" key="3">
    <source>
        <dbReference type="ARBA" id="ARBA00023125"/>
    </source>
</evidence>
<dbReference type="SUPFAM" id="SSF46785">
    <property type="entry name" value="Winged helix' DNA-binding domain"/>
    <property type="match status" value="1"/>
</dbReference>
<proteinExistence type="inferred from homology"/>
<reference evidence="7" key="1">
    <citation type="submission" date="2025-08" db="UniProtKB">
        <authorList>
            <consortium name="Ensembl"/>
        </authorList>
    </citation>
    <scope>IDENTIFICATION</scope>
</reference>
<evidence type="ECO:0000256" key="1">
    <source>
        <dbReference type="ARBA" id="ARBA00004123"/>
    </source>
</evidence>